<feature type="signal peptide" evidence="1">
    <location>
        <begin position="1"/>
        <end position="30"/>
    </location>
</feature>
<dbReference type="InterPro" id="IPR008964">
    <property type="entry name" value="Invasin/intimin_cell_adhesion"/>
</dbReference>
<organism evidence="3 4">
    <name type="scientific">Paenibacillus woosongensis</name>
    <dbReference type="NCBI Taxonomy" id="307580"/>
    <lineage>
        <taxon>Bacteria</taxon>
        <taxon>Bacillati</taxon>
        <taxon>Bacillota</taxon>
        <taxon>Bacilli</taxon>
        <taxon>Bacillales</taxon>
        <taxon>Paenibacillaceae</taxon>
        <taxon>Paenibacillus</taxon>
    </lineage>
</organism>
<dbReference type="Proteomes" id="UP000447876">
    <property type="component" value="Unassembled WGS sequence"/>
</dbReference>
<keyword evidence="1" id="KW-0732">Signal</keyword>
<dbReference type="Gene3D" id="2.60.40.1080">
    <property type="match status" value="1"/>
</dbReference>
<reference evidence="3 4" key="1">
    <citation type="submission" date="2019-11" db="EMBL/GenBank/DDBJ databases">
        <title>Draft genome sequences of five Paenibacillus species of dairy origin.</title>
        <authorList>
            <person name="Olajide A.M."/>
            <person name="Chen S."/>
            <person name="Lapointe G."/>
        </authorList>
    </citation>
    <scope>NUCLEOTIDE SEQUENCE [LARGE SCALE GENOMIC DNA]</scope>
    <source>
        <strain evidence="3 4">12CR55</strain>
    </source>
</reference>
<dbReference type="InterPro" id="IPR011047">
    <property type="entry name" value="Quinoprotein_ADH-like_sf"/>
</dbReference>
<dbReference type="EMBL" id="WNZW01000003">
    <property type="protein sequence ID" value="MUG45762.1"/>
    <property type="molecule type" value="Genomic_DNA"/>
</dbReference>
<dbReference type="Gene3D" id="2.80.10.50">
    <property type="match status" value="1"/>
</dbReference>
<evidence type="ECO:0000313" key="3">
    <source>
        <dbReference type="EMBL" id="MUG45762.1"/>
    </source>
</evidence>
<accession>A0A7X3CP27</accession>
<feature type="domain" description="BIG2" evidence="2">
    <location>
        <begin position="356"/>
        <end position="436"/>
    </location>
</feature>
<dbReference type="AlphaFoldDB" id="A0A7X3CP27"/>
<dbReference type="SUPFAM" id="SSF49373">
    <property type="entry name" value="Invasin/intimin cell-adhesion fragments"/>
    <property type="match status" value="1"/>
</dbReference>
<dbReference type="SMART" id="SM00635">
    <property type="entry name" value="BID_2"/>
    <property type="match status" value="1"/>
</dbReference>
<name>A0A7X3CP27_9BACL</name>
<dbReference type="OrthoDB" id="2540070at2"/>
<protein>
    <recommendedName>
        <fullName evidence="2">BIG2 domain-containing protein</fullName>
    </recommendedName>
</protein>
<dbReference type="InterPro" id="IPR003343">
    <property type="entry name" value="Big_2"/>
</dbReference>
<sequence>MKRTNVLWNQRIFTLILTMTIVWTLPAAQAAAAEATGTLEWERALGANLKLLDVSEYGNGYSVVGLNKSTNFVYMAKLHADGTVYWEEELPLIAANGKRAVPEAAGTTKDGGYIVGATVSGIHYRYSDYYAAKLNAEGRIEWTNEYLSGSHASFNYIHQAEDGGYLYLNNTEVYLADYSKTSAGKMDADGKVQIEKTLASGRFTSPYARQILELKDGSYLVVGGKDQILYTWRLAEDFSIVDEQEYTELSTGKAAATADGGYTLAGVTQQGYVRLYENSGHQESNVVQLNLTGQVRSLYETVGGGYILGTSQGVYQTDSDGNILQAYEVSGLDKAIPTSDGNAVVLVEGRIIKLGSVQSLQLDSSEYSVNIGQPIDVIVTYFEGAAPLNVTKESSFRTSDPSIAYVDEEGNLIGVKRGRTMLTVTYNGLEAKATVDVY</sequence>
<evidence type="ECO:0000313" key="4">
    <source>
        <dbReference type="Proteomes" id="UP000447876"/>
    </source>
</evidence>
<evidence type="ECO:0000259" key="2">
    <source>
        <dbReference type="SMART" id="SM00635"/>
    </source>
</evidence>
<dbReference type="SUPFAM" id="SSF50998">
    <property type="entry name" value="Quinoprotein alcohol dehydrogenase-like"/>
    <property type="match status" value="1"/>
</dbReference>
<dbReference type="PANTHER" id="PTHR42754">
    <property type="entry name" value="ENDOGLUCANASE"/>
    <property type="match status" value="1"/>
</dbReference>
<proteinExistence type="predicted"/>
<dbReference type="PANTHER" id="PTHR42754:SF1">
    <property type="entry name" value="LIPOPROTEIN"/>
    <property type="match status" value="1"/>
</dbReference>
<comment type="caution">
    <text evidence="3">The sequence shown here is derived from an EMBL/GenBank/DDBJ whole genome shotgun (WGS) entry which is preliminary data.</text>
</comment>
<feature type="chain" id="PRO_5038359966" description="BIG2 domain-containing protein" evidence="1">
    <location>
        <begin position="31"/>
        <end position="438"/>
    </location>
</feature>
<gene>
    <name evidence="3" type="ORF">GNP95_12245</name>
</gene>
<evidence type="ECO:0000256" key="1">
    <source>
        <dbReference type="SAM" id="SignalP"/>
    </source>
</evidence>